<feature type="transmembrane region" description="Helical" evidence="8">
    <location>
        <begin position="210"/>
        <end position="230"/>
    </location>
</feature>
<feature type="domain" description="Palmitoyltransferase DHHC" evidence="9">
    <location>
        <begin position="165"/>
        <end position="227"/>
    </location>
</feature>
<dbReference type="OrthoDB" id="9909019at2759"/>
<evidence type="ECO:0000313" key="11">
    <source>
        <dbReference type="EMBL" id="CAL1136383.1"/>
    </source>
</evidence>
<accession>A0A9P1C1A3</accession>
<dbReference type="InterPro" id="IPR039859">
    <property type="entry name" value="PFA4/ZDH16/20/ERF2-like"/>
</dbReference>
<feature type="transmembrane region" description="Helical" evidence="8">
    <location>
        <begin position="59"/>
        <end position="78"/>
    </location>
</feature>
<evidence type="ECO:0000313" key="12">
    <source>
        <dbReference type="Proteomes" id="UP001152797"/>
    </source>
</evidence>
<dbReference type="PANTHER" id="PTHR22883:SF23">
    <property type="entry name" value="PALMITOYLTRANSFERASE ZDHHC6"/>
    <property type="match status" value="1"/>
</dbReference>
<dbReference type="GO" id="GO:0016020">
    <property type="term" value="C:membrane"/>
    <property type="evidence" value="ECO:0007669"/>
    <property type="project" value="UniProtKB-SubCell"/>
</dbReference>
<gene>
    <name evidence="10" type="ORF">C1SCF055_LOCUS10660</name>
</gene>
<comment type="subcellular location">
    <subcellularLocation>
        <location evidence="1">Membrane</location>
        <topology evidence="1">Multi-pass membrane protein</topology>
    </subcellularLocation>
</comment>
<evidence type="ECO:0000256" key="2">
    <source>
        <dbReference type="ARBA" id="ARBA00022679"/>
    </source>
</evidence>
<reference evidence="10" key="1">
    <citation type="submission" date="2022-10" db="EMBL/GenBank/DDBJ databases">
        <authorList>
            <person name="Chen Y."/>
            <person name="Dougan E. K."/>
            <person name="Chan C."/>
            <person name="Rhodes N."/>
            <person name="Thang M."/>
        </authorList>
    </citation>
    <scope>NUCLEOTIDE SEQUENCE</scope>
</reference>
<reference evidence="11" key="2">
    <citation type="submission" date="2024-04" db="EMBL/GenBank/DDBJ databases">
        <authorList>
            <person name="Chen Y."/>
            <person name="Shah S."/>
            <person name="Dougan E. K."/>
            <person name="Thang M."/>
            <person name="Chan C."/>
        </authorList>
    </citation>
    <scope>NUCLEOTIDE SEQUENCE [LARGE SCALE GENOMIC DNA]</scope>
</reference>
<keyword evidence="3 8" id="KW-0812">Transmembrane</keyword>
<evidence type="ECO:0000256" key="3">
    <source>
        <dbReference type="ARBA" id="ARBA00022692"/>
    </source>
</evidence>
<evidence type="ECO:0000256" key="7">
    <source>
        <dbReference type="ARBA" id="ARBA00038298"/>
    </source>
</evidence>
<proteinExistence type="inferred from homology"/>
<name>A0A9P1C1A3_9DINO</name>
<keyword evidence="12" id="KW-1185">Reference proteome</keyword>
<dbReference type="InterPro" id="IPR001594">
    <property type="entry name" value="Palmitoyltrfase_DHHC"/>
</dbReference>
<evidence type="ECO:0000256" key="1">
    <source>
        <dbReference type="ARBA" id="ARBA00004141"/>
    </source>
</evidence>
<sequence>CPRRCLIQAPKGVSRQLDPFEYSEQLPDVEDLDSWEQLLPLHGLPPLPRRDPKFWQESFTGLTILVAMIVSLVSSVHLNIGSPQHWKFALWCSSADLVIQFLALLASSCIAIILFGRCGEVKRSKSTCYPIPAQVALRLLGTGACEAATHARNVQHPVGYAKLGSFCVRCLLWRDLEGHHCSICQRCVVHFDHHCGVLGRCIVRQTMKCLYLLLISALLGIFAVCLTNSWC</sequence>
<dbReference type="EC" id="2.3.1.225" evidence="8"/>
<dbReference type="GO" id="GO:0019706">
    <property type="term" value="F:protein-cysteine S-palmitoyltransferase activity"/>
    <property type="evidence" value="ECO:0007669"/>
    <property type="project" value="UniProtKB-EC"/>
</dbReference>
<evidence type="ECO:0000313" key="10">
    <source>
        <dbReference type="EMBL" id="CAI3983008.1"/>
    </source>
</evidence>
<keyword evidence="6 8" id="KW-0012">Acyltransferase</keyword>
<comment type="domain">
    <text evidence="8">The DHHC domain is required for palmitoyltransferase activity.</text>
</comment>
<dbReference type="GO" id="GO:0006612">
    <property type="term" value="P:protein targeting to membrane"/>
    <property type="evidence" value="ECO:0007669"/>
    <property type="project" value="TreeGrafter"/>
</dbReference>
<comment type="catalytic activity">
    <reaction evidence="8">
        <text>L-cysteinyl-[protein] + hexadecanoyl-CoA = S-hexadecanoyl-L-cysteinyl-[protein] + CoA</text>
        <dbReference type="Rhea" id="RHEA:36683"/>
        <dbReference type="Rhea" id="RHEA-COMP:10131"/>
        <dbReference type="Rhea" id="RHEA-COMP:11032"/>
        <dbReference type="ChEBI" id="CHEBI:29950"/>
        <dbReference type="ChEBI" id="CHEBI:57287"/>
        <dbReference type="ChEBI" id="CHEBI:57379"/>
        <dbReference type="ChEBI" id="CHEBI:74151"/>
        <dbReference type="EC" id="2.3.1.225"/>
    </reaction>
</comment>
<organism evidence="10">
    <name type="scientific">Cladocopium goreaui</name>
    <dbReference type="NCBI Taxonomy" id="2562237"/>
    <lineage>
        <taxon>Eukaryota</taxon>
        <taxon>Sar</taxon>
        <taxon>Alveolata</taxon>
        <taxon>Dinophyceae</taxon>
        <taxon>Suessiales</taxon>
        <taxon>Symbiodiniaceae</taxon>
        <taxon>Cladocopium</taxon>
    </lineage>
</organism>
<comment type="similarity">
    <text evidence="7">Belongs to the DHHC palmitoyltransferase family. PFA5 subfamily.</text>
</comment>
<comment type="caution">
    <text evidence="10">The sequence shown here is derived from an EMBL/GenBank/DDBJ whole genome shotgun (WGS) entry which is preliminary data.</text>
</comment>
<dbReference type="GO" id="GO:0005794">
    <property type="term" value="C:Golgi apparatus"/>
    <property type="evidence" value="ECO:0007669"/>
    <property type="project" value="TreeGrafter"/>
</dbReference>
<keyword evidence="2 8" id="KW-0808">Transferase</keyword>
<evidence type="ECO:0000256" key="5">
    <source>
        <dbReference type="ARBA" id="ARBA00023136"/>
    </source>
</evidence>
<evidence type="ECO:0000256" key="8">
    <source>
        <dbReference type="RuleBase" id="RU079119"/>
    </source>
</evidence>
<dbReference type="EMBL" id="CAMXCT030000768">
    <property type="protein sequence ID" value="CAL4770320.1"/>
    <property type="molecule type" value="Genomic_DNA"/>
</dbReference>
<dbReference type="EMBL" id="CAMXCT020000768">
    <property type="protein sequence ID" value="CAL1136383.1"/>
    <property type="molecule type" value="Genomic_DNA"/>
</dbReference>
<keyword evidence="4 8" id="KW-1133">Transmembrane helix</keyword>
<dbReference type="EMBL" id="CAMXCT010000768">
    <property type="protein sequence ID" value="CAI3983008.1"/>
    <property type="molecule type" value="Genomic_DNA"/>
</dbReference>
<dbReference type="PANTHER" id="PTHR22883">
    <property type="entry name" value="ZINC FINGER DHHC DOMAIN CONTAINING PROTEIN"/>
    <property type="match status" value="1"/>
</dbReference>
<dbReference type="Proteomes" id="UP001152797">
    <property type="component" value="Unassembled WGS sequence"/>
</dbReference>
<dbReference type="PROSITE" id="PS50216">
    <property type="entry name" value="DHHC"/>
    <property type="match status" value="1"/>
</dbReference>
<feature type="transmembrane region" description="Helical" evidence="8">
    <location>
        <begin position="98"/>
        <end position="116"/>
    </location>
</feature>
<dbReference type="GO" id="GO:0005783">
    <property type="term" value="C:endoplasmic reticulum"/>
    <property type="evidence" value="ECO:0007669"/>
    <property type="project" value="TreeGrafter"/>
</dbReference>
<evidence type="ECO:0000256" key="6">
    <source>
        <dbReference type="ARBA" id="ARBA00023315"/>
    </source>
</evidence>
<keyword evidence="5 8" id="KW-0472">Membrane</keyword>
<evidence type="ECO:0000259" key="9">
    <source>
        <dbReference type="Pfam" id="PF01529"/>
    </source>
</evidence>
<protein>
    <recommendedName>
        <fullName evidence="8">Palmitoyltransferase</fullName>
        <ecNumber evidence="8">2.3.1.225</ecNumber>
    </recommendedName>
</protein>
<dbReference type="AlphaFoldDB" id="A0A9P1C1A3"/>
<dbReference type="Pfam" id="PF01529">
    <property type="entry name" value="DHHC"/>
    <property type="match status" value="1"/>
</dbReference>
<feature type="non-terminal residue" evidence="10">
    <location>
        <position position="1"/>
    </location>
</feature>
<evidence type="ECO:0000256" key="4">
    <source>
        <dbReference type="ARBA" id="ARBA00022989"/>
    </source>
</evidence>